<reference evidence="1" key="1">
    <citation type="submission" date="2022-09" db="EMBL/GenBank/DDBJ databases">
        <title>Intensive care unit water sources are persistently colonized with multi-drug resistant bacteria and are the site of extensive horizontal gene transfer of antibiotic resistance genes.</title>
        <authorList>
            <person name="Diorio-Toth L."/>
        </authorList>
    </citation>
    <scope>NUCLEOTIDE SEQUENCE</scope>
    <source>
        <strain evidence="1">GD03710</strain>
    </source>
</reference>
<protein>
    <recommendedName>
        <fullName evidence="3">Type IV conjugative transfer system protein TraL</fullName>
    </recommendedName>
</protein>
<name>A0AA42UHC8_AERCA</name>
<dbReference type="EMBL" id="JAOCIZ010000046">
    <property type="protein sequence ID" value="MDH1505887.1"/>
    <property type="molecule type" value="Genomic_DNA"/>
</dbReference>
<sequence>MSDHQYRVPYRQNYPTLVMGVEAPKLIGAVIIWVGMSIFDLKVPGAGLAIAYWIFYSKTQGHGSLKGGVVHTLWRMGLWADGKKYQYDPNNPDLYS</sequence>
<comment type="caution">
    <text evidence="1">The sequence shown here is derived from an EMBL/GenBank/DDBJ whole genome shotgun (WGS) entry which is preliminary data.</text>
</comment>
<proteinExistence type="predicted"/>
<dbReference type="Proteomes" id="UP001161704">
    <property type="component" value="Unassembled WGS sequence"/>
</dbReference>
<dbReference type="RefSeq" id="WP_279963639.1">
    <property type="nucleotide sequence ID" value="NZ_JAOCFK010000049.1"/>
</dbReference>
<organism evidence="1 2">
    <name type="scientific">Aeromonas caviae</name>
    <name type="common">Aeromonas punctata</name>
    <dbReference type="NCBI Taxonomy" id="648"/>
    <lineage>
        <taxon>Bacteria</taxon>
        <taxon>Pseudomonadati</taxon>
        <taxon>Pseudomonadota</taxon>
        <taxon>Gammaproteobacteria</taxon>
        <taxon>Aeromonadales</taxon>
        <taxon>Aeromonadaceae</taxon>
        <taxon>Aeromonas</taxon>
    </lineage>
</organism>
<dbReference type="AlphaFoldDB" id="A0AA42UHC8"/>
<evidence type="ECO:0000313" key="1">
    <source>
        <dbReference type="EMBL" id="MDH1505887.1"/>
    </source>
</evidence>
<accession>A0AA42UHC8</accession>
<gene>
    <name evidence="1" type="ORF">N5I20_12550</name>
</gene>
<evidence type="ECO:0008006" key="3">
    <source>
        <dbReference type="Google" id="ProtNLM"/>
    </source>
</evidence>
<evidence type="ECO:0000313" key="2">
    <source>
        <dbReference type="Proteomes" id="UP001161704"/>
    </source>
</evidence>